<gene>
    <name evidence="1" type="ORF">N4J17_02220</name>
</gene>
<protein>
    <recommendedName>
        <fullName evidence="3">ISAs1 family transposase</fullName>
    </recommendedName>
</protein>
<keyword evidence="2" id="KW-1185">Reference proteome</keyword>
<dbReference type="EMBL" id="CP104311">
    <property type="protein sequence ID" value="WWF02454.1"/>
    <property type="molecule type" value="Genomic_DNA"/>
</dbReference>
<proteinExistence type="predicted"/>
<accession>A0ABZ2F6R8</accession>
<sequence>MAAPAGSGAEPWHDHFQTVIEVQRQTEVFNPYRRCFEPRQEPPAYYLATCTASAATVAQVIRGHWAIENRLHHGLDVSLDEDSSRIRKNPGVFALLRHFALNLLRHNGQANIRQALFDNALCLQRLLDYEGI</sequence>
<dbReference type="RefSeq" id="WP_198322274.1">
    <property type="nucleotide sequence ID" value="NZ_CP104311.1"/>
</dbReference>
<dbReference type="Proteomes" id="UP001359308">
    <property type="component" value="Chromosome"/>
</dbReference>
<dbReference type="PANTHER" id="PTHR30298:SF0">
    <property type="entry name" value="PROTEIN YBFL-RELATED"/>
    <property type="match status" value="1"/>
</dbReference>
<name>A0ABZ2F6R8_METCP</name>
<evidence type="ECO:0000313" key="2">
    <source>
        <dbReference type="Proteomes" id="UP001359308"/>
    </source>
</evidence>
<dbReference type="InterPro" id="IPR051698">
    <property type="entry name" value="Transposase_11-like"/>
</dbReference>
<evidence type="ECO:0008006" key="3">
    <source>
        <dbReference type="Google" id="ProtNLM"/>
    </source>
</evidence>
<organism evidence="1 2">
    <name type="scientific">Methylococcus capsulatus</name>
    <dbReference type="NCBI Taxonomy" id="414"/>
    <lineage>
        <taxon>Bacteria</taxon>
        <taxon>Pseudomonadati</taxon>
        <taxon>Pseudomonadota</taxon>
        <taxon>Gammaproteobacteria</taxon>
        <taxon>Methylococcales</taxon>
        <taxon>Methylococcaceae</taxon>
        <taxon>Methylococcus</taxon>
    </lineage>
</organism>
<reference evidence="1 2" key="1">
    <citation type="submission" date="2022-09" db="EMBL/GenBank/DDBJ databases">
        <authorList>
            <person name="Giprobiosintez L."/>
        </authorList>
    </citation>
    <scope>NUCLEOTIDE SEQUENCE [LARGE SCALE GENOMIC DNA]</scope>
    <source>
        <strain evidence="2">VKPM-B-12549 (GBS-15)</strain>
    </source>
</reference>
<dbReference type="PANTHER" id="PTHR30298">
    <property type="entry name" value="H REPEAT-ASSOCIATED PREDICTED TRANSPOSASE"/>
    <property type="match status" value="1"/>
</dbReference>
<evidence type="ECO:0000313" key="1">
    <source>
        <dbReference type="EMBL" id="WWF02454.1"/>
    </source>
</evidence>